<dbReference type="GO" id="GO:0016020">
    <property type="term" value="C:membrane"/>
    <property type="evidence" value="ECO:0007669"/>
    <property type="project" value="InterPro"/>
</dbReference>
<dbReference type="OrthoDB" id="2489132at2"/>
<dbReference type="InterPro" id="IPR004089">
    <property type="entry name" value="MCPsignal_dom"/>
</dbReference>
<dbReference type="GO" id="GO:0007165">
    <property type="term" value="P:signal transduction"/>
    <property type="evidence" value="ECO:0007669"/>
    <property type="project" value="UniProtKB-KW"/>
</dbReference>
<reference evidence="4 5" key="1">
    <citation type="submission" date="2018-10" db="EMBL/GenBank/DDBJ databases">
        <title>Comparative analysis of microorganisms from saline springs in Andes Mountain Range, Colombia.</title>
        <authorList>
            <person name="Rubin E."/>
        </authorList>
    </citation>
    <scope>NUCLEOTIDE SEQUENCE [LARGE SCALE GENOMIC DNA]</scope>
    <source>
        <strain evidence="4 5">USBA 36</strain>
    </source>
</reference>
<keyword evidence="1 2" id="KW-0807">Transducer</keyword>
<evidence type="ECO:0000256" key="2">
    <source>
        <dbReference type="PROSITE-ProRule" id="PRU00284"/>
    </source>
</evidence>
<evidence type="ECO:0000259" key="3">
    <source>
        <dbReference type="PROSITE" id="PS50111"/>
    </source>
</evidence>
<dbReference type="PANTHER" id="PTHR32089:SF112">
    <property type="entry name" value="LYSOZYME-LIKE PROTEIN-RELATED"/>
    <property type="match status" value="1"/>
</dbReference>
<dbReference type="SUPFAM" id="SSF58104">
    <property type="entry name" value="Methyl-accepting chemotaxis protein (MCP) signaling domain"/>
    <property type="match status" value="1"/>
</dbReference>
<proteinExistence type="predicted"/>
<dbReference type="Gene3D" id="1.10.287.950">
    <property type="entry name" value="Methyl-accepting chemotaxis protein"/>
    <property type="match status" value="1"/>
</dbReference>
<sequence>MDDHQGKAARVERDALQKIAEQVGDLGIEIADISGAVGDVDGRVQREAEVFVDIRKTAAEMAAQNQQVAAVARTVSEVTDGASRQIAESRDRIGTSINDIQDLVSAVAEIHAQVDGLREALAKVGTVAQEIATIAKQTNLLALNASIEAARAGDAGKGFAVVAAEVKQLAGQTAAATQDINLTLTQLAMESDQLIQRSESAASKADAVREGASSIGHVMAGVGEAISSVGNETAVITASAGEIDERCGKFLSAIDEMAEDVEHSSHDLTKARERIDKLVTVTESLIAITAGAGIETLDTPFIDMAKEAARRIGEAFEAGIASGTVTEADLFDRDYKPVADSNPQQFMTRFTLFTDKVLPPIQEPVAARDSRIVFCASVDENGYLPTHNNKFSQPQGSDPVWNAANCRNRRMFNDRVGLAAGRSTTPFLLQTYRRDMGGGQFAMMKDCSAPIFVRGRHWGGVRVAYKI</sequence>
<dbReference type="AlphaFoldDB" id="A0A420WP39"/>
<dbReference type="Pfam" id="PF00015">
    <property type="entry name" value="MCPsignal"/>
    <property type="match status" value="1"/>
</dbReference>
<dbReference type="PROSITE" id="PS50111">
    <property type="entry name" value="CHEMOTAXIS_TRANSDUC_2"/>
    <property type="match status" value="1"/>
</dbReference>
<feature type="domain" description="Methyl-accepting transducer" evidence="3">
    <location>
        <begin position="22"/>
        <end position="258"/>
    </location>
</feature>
<organism evidence="4 5">
    <name type="scientific">Oceanibaculum indicum</name>
    <dbReference type="NCBI Taxonomy" id="526216"/>
    <lineage>
        <taxon>Bacteria</taxon>
        <taxon>Pseudomonadati</taxon>
        <taxon>Pseudomonadota</taxon>
        <taxon>Alphaproteobacteria</taxon>
        <taxon>Rhodospirillales</taxon>
        <taxon>Oceanibaculaceae</taxon>
        <taxon>Oceanibaculum</taxon>
    </lineage>
</organism>
<dbReference type="PANTHER" id="PTHR32089">
    <property type="entry name" value="METHYL-ACCEPTING CHEMOTAXIS PROTEIN MCPB"/>
    <property type="match status" value="1"/>
</dbReference>
<dbReference type="EMBL" id="RBIG01000001">
    <property type="protein sequence ID" value="RKQ72804.1"/>
    <property type="molecule type" value="Genomic_DNA"/>
</dbReference>
<gene>
    <name evidence="4" type="ORF">BCL74_0573</name>
</gene>
<comment type="caution">
    <text evidence="4">The sequence shown here is derived from an EMBL/GenBank/DDBJ whole genome shotgun (WGS) entry which is preliminary data.</text>
</comment>
<dbReference type="SMART" id="SM00283">
    <property type="entry name" value="MA"/>
    <property type="match status" value="1"/>
</dbReference>
<evidence type="ECO:0000313" key="4">
    <source>
        <dbReference type="EMBL" id="RKQ72804.1"/>
    </source>
</evidence>
<protein>
    <submittedName>
        <fullName evidence="4">Methyl-accepting chemotaxis protein</fullName>
    </submittedName>
</protein>
<evidence type="ECO:0000256" key="1">
    <source>
        <dbReference type="ARBA" id="ARBA00023224"/>
    </source>
</evidence>
<accession>A0A420WP39</accession>
<dbReference type="RefSeq" id="WP_121217399.1">
    <property type="nucleotide sequence ID" value="NZ_RBIG01000001.1"/>
</dbReference>
<dbReference type="Proteomes" id="UP000277424">
    <property type="component" value="Unassembled WGS sequence"/>
</dbReference>
<name>A0A420WP39_9PROT</name>
<evidence type="ECO:0000313" key="5">
    <source>
        <dbReference type="Proteomes" id="UP000277424"/>
    </source>
</evidence>